<name>A0A437SY12_9LACO</name>
<dbReference type="GO" id="GO:0003677">
    <property type="term" value="F:DNA binding"/>
    <property type="evidence" value="ECO:0007669"/>
    <property type="project" value="InterPro"/>
</dbReference>
<comment type="caution">
    <text evidence="2">The sequence shown here is derived from an EMBL/GenBank/DDBJ whole genome shotgun (WGS) entry which is preliminary data.</text>
</comment>
<evidence type="ECO:0000313" key="2">
    <source>
        <dbReference type="EMBL" id="RVU71813.1"/>
    </source>
</evidence>
<dbReference type="InterPro" id="IPR001387">
    <property type="entry name" value="Cro/C1-type_HTH"/>
</dbReference>
<dbReference type="EMBL" id="RXIA01000001">
    <property type="protein sequence ID" value="RVU71813.1"/>
    <property type="molecule type" value="Genomic_DNA"/>
</dbReference>
<dbReference type="RefSeq" id="WP_127796122.1">
    <property type="nucleotide sequence ID" value="NZ_ML136871.1"/>
</dbReference>
<dbReference type="SMART" id="SM00530">
    <property type="entry name" value="HTH_XRE"/>
    <property type="match status" value="1"/>
</dbReference>
<organism evidence="2 3">
    <name type="scientific">Lactobacillus xujianguonis</name>
    <dbReference type="NCBI Taxonomy" id="2495899"/>
    <lineage>
        <taxon>Bacteria</taxon>
        <taxon>Bacillati</taxon>
        <taxon>Bacillota</taxon>
        <taxon>Bacilli</taxon>
        <taxon>Lactobacillales</taxon>
        <taxon>Lactobacillaceae</taxon>
        <taxon>Lactobacillus</taxon>
    </lineage>
</organism>
<dbReference type="PROSITE" id="PS50943">
    <property type="entry name" value="HTH_CROC1"/>
    <property type="match status" value="1"/>
</dbReference>
<dbReference type="Proteomes" id="UP000288291">
    <property type="component" value="Unassembled WGS sequence"/>
</dbReference>
<feature type="domain" description="HTH cro/C1-type" evidence="1">
    <location>
        <begin position="7"/>
        <end position="59"/>
    </location>
</feature>
<sequence length="105" mass="11768">MSVYENIKEIAQEHGLSIKEVATKAGIGENSIYRWRTSNLSTGSLQKVADALHVDVNDLTVKDDETPEFRTIQRNAKKLNRSNQKKLLDIMKAAFGDAYGNDTNK</sequence>
<reference evidence="2 3" key="1">
    <citation type="submission" date="2018-12" db="EMBL/GenBank/DDBJ databases">
        <authorList>
            <person name="Meng J."/>
        </authorList>
    </citation>
    <scope>NUCLEOTIDE SEQUENCE [LARGE SCALE GENOMIC DNA]</scope>
    <source>
        <strain evidence="2 3">HT111-2</strain>
    </source>
</reference>
<proteinExistence type="predicted"/>
<dbReference type="Gene3D" id="1.10.260.40">
    <property type="entry name" value="lambda repressor-like DNA-binding domains"/>
    <property type="match status" value="1"/>
</dbReference>
<dbReference type="CDD" id="cd00093">
    <property type="entry name" value="HTH_XRE"/>
    <property type="match status" value="1"/>
</dbReference>
<dbReference type="SUPFAM" id="SSF47413">
    <property type="entry name" value="lambda repressor-like DNA-binding domains"/>
    <property type="match status" value="1"/>
</dbReference>
<evidence type="ECO:0000259" key="1">
    <source>
        <dbReference type="PROSITE" id="PS50943"/>
    </source>
</evidence>
<dbReference type="InterPro" id="IPR010982">
    <property type="entry name" value="Lambda_DNA-bd_dom_sf"/>
</dbReference>
<dbReference type="AlphaFoldDB" id="A0A437SY12"/>
<protein>
    <submittedName>
        <fullName evidence="2">XRE family transcriptional regulator</fullName>
    </submittedName>
</protein>
<evidence type="ECO:0000313" key="3">
    <source>
        <dbReference type="Proteomes" id="UP000288291"/>
    </source>
</evidence>
<gene>
    <name evidence="2" type="ORF">EJK17_00630</name>
</gene>
<dbReference type="Pfam" id="PF13443">
    <property type="entry name" value="HTH_26"/>
    <property type="match status" value="1"/>
</dbReference>
<keyword evidence="3" id="KW-1185">Reference proteome</keyword>
<accession>A0A437SY12</accession>